<evidence type="ECO:0000259" key="3">
    <source>
        <dbReference type="Pfam" id="PF25917"/>
    </source>
</evidence>
<dbReference type="Proteomes" id="UP000005953">
    <property type="component" value="Unassembled WGS sequence"/>
</dbReference>
<evidence type="ECO:0000313" key="7">
    <source>
        <dbReference type="Proteomes" id="UP000005953"/>
    </source>
</evidence>
<dbReference type="InterPro" id="IPR058625">
    <property type="entry name" value="MdtA-like_BSH"/>
</dbReference>
<dbReference type="InterPro" id="IPR058792">
    <property type="entry name" value="Beta-barrel_RND_2"/>
</dbReference>
<feature type="domain" description="Multidrug resistance protein MdtA-like barrel-sandwich hybrid" evidence="3">
    <location>
        <begin position="78"/>
        <end position="199"/>
    </location>
</feature>
<feature type="domain" description="CusB-like beta-barrel" evidence="4">
    <location>
        <begin position="228"/>
        <end position="288"/>
    </location>
</feature>
<organism evidence="6 7">
    <name type="scientific">Reinekea blandensis MED297</name>
    <dbReference type="NCBI Taxonomy" id="314283"/>
    <lineage>
        <taxon>Bacteria</taxon>
        <taxon>Pseudomonadati</taxon>
        <taxon>Pseudomonadota</taxon>
        <taxon>Gammaproteobacteria</taxon>
        <taxon>Oceanospirillales</taxon>
        <taxon>Saccharospirillaceae</taxon>
        <taxon>Reinekea</taxon>
    </lineage>
</organism>
<reference evidence="6 7" key="1">
    <citation type="submission" date="2006-02" db="EMBL/GenBank/DDBJ databases">
        <authorList>
            <person name="Pinhassi J."/>
            <person name="Pedros-Alio C."/>
            <person name="Ferriera S."/>
            <person name="Johnson J."/>
            <person name="Kravitz S."/>
            <person name="Halpern A."/>
            <person name="Remington K."/>
            <person name="Beeson K."/>
            <person name="Tran B."/>
            <person name="Rogers Y.-H."/>
            <person name="Friedman R."/>
            <person name="Venter J.C."/>
        </authorList>
    </citation>
    <scope>NUCLEOTIDE SEQUENCE [LARGE SCALE GENOMIC DNA]</scope>
    <source>
        <strain evidence="6 7">MED297</strain>
    </source>
</reference>
<feature type="coiled-coil region" evidence="2">
    <location>
        <begin position="149"/>
        <end position="176"/>
    </location>
</feature>
<accession>A4BB83</accession>
<dbReference type="InterPro" id="IPR006143">
    <property type="entry name" value="RND_pump_MFP"/>
</dbReference>
<dbReference type="InterPro" id="IPR058637">
    <property type="entry name" value="YknX-like_C"/>
</dbReference>
<dbReference type="EMBL" id="AAOE01000003">
    <property type="protein sequence ID" value="EAR10696.1"/>
    <property type="molecule type" value="Genomic_DNA"/>
</dbReference>
<evidence type="ECO:0000259" key="5">
    <source>
        <dbReference type="Pfam" id="PF25989"/>
    </source>
</evidence>
<keyword evidence="7" id="KW-1185">Reference proteome</keyword>
<dbReference type="NCBIfam" id="TIGR01730">
    <property type="entry name" value="RND_mfp"/>
    <property type="match status" value="1"/>
</dbReference>
<dbReference type="Pfam" id="PF25989">
    <property type="entry name" value="YknX_C"/>
    <property type="match status" value="1"/>
</dbReference>
<dbReference type="HOGENOM" id="CLU_018816_1_2_6"/>
<gene>
    <name evidence="6" type="ORF">MED297_11790</name>
</gene>
<dbReference type="AlphaFoldDB" id="A4BB83"/>
<dbReference type="PANTHER" id="PTHR30469:SF20">
    <property type="entry name" value="EFFLUX RND TRANSPORTER PERIPLASMIC ADAPTOR SUBUNIT"/>
    <property type="match status" value="1"/>
</dbReference>
<dbReference type="Gene3D" id="2.40.50.100">
    <property type="match status" value="1"/>
</dbReference>
<dbReference type="STRING" id="314283.MED297_11790"/>
<dbReference type="Pfam" id="PF25954">
    <property type="entry name" value="Beta-barrel_RND_2"/>
    <property type="match status" value="1"/>
</dbReference>
<dbReference type="Gene3D" id="1.10.287.470">
    <property type="entry name" value="Helix hairpin bin"/>
    <property type="match status" value="1"/>
</dbReference>
<dbReference type="Gene3D" id="2.40.30.170">
    <property type="match status" value="1"/>
</dbReference>
<sequence length="370" mass="40586">MYRIFRVNAFLESFVNRTVPSSYLVTSLALVAFLSSCQPSSEVQDVPRTEQPVKVDVVRSDLKEPVREFPGRVAASESANVASKVAGQVVSLAVEAGDEVEAGDLLLTLDDTDYQLNLRQAEANYNLAKVSFDRVSSSRERNIATQADFDNAKANLDKATVGLQQAQNQLENTRVKAPFAGTVVRVNPKRYDFIAAAHPLVTIQSTDNIDVLFQVPSDIIAQMNEDVERTNVEVVFDAYPDDVYTADVREFSASSDRSTRSFDVTLTLQKPPQDEGTLLPGMDATVLLDLARITDRPSLSIPSHAVFYQNQQAYVWHLQDNKVTKTAVALGELRGAHVTLLDGLNAGDQIVSAGVNKLVDGQRVAIWEAE</sequence>
<evidence type="ECO:0000313" key="6">
    <source>
        <dbReference type="EMBL" id="EAR10696.1"/>
    </source>
</evidence>
<keyword evidence="6" id="KW-0449">Lipoprotein</keyword>
<comment type="caution">
    <text evidence="6">The sequence shown here is derived from an EMBL/GenBank/DDBJ whole genome shotgun (WGS) entry which is preliminary data.</text>
</comment>
<dbReference type="SUPFAM" id="SSF111369">
    <property type="entry name" value="HlyD-like secretion proteins"/>
    <property type="match status" value="1"/>
</dbReference>
<dbReference type="PANTHER" id="PTHR30469">
    <property type="entry name" value="MULTIDRUG RESISTANCE PROTEIN MDTA"/>
    <property type="match status" value="1"/>
</dbReference>
<evidence type="ECO:0000259" key="4">
    <source>
        <dbReference type="Pfam" id="PF25954"/>
    </source>
</evidence>
<proteinExistence type="inferred from homology"/>
<dbReference type="GO" id="GO:1990281">
    <property type="term" value="C:efflux pump complex"/>
    <property type="evidence" value="ECO:0007669"/>
    <property type="project" value="TreeGrafter"/>
</dbReference>
<comment type="similarity">
    <text evidence="1">Belongs to the membrane fusion protein (MFP) (TC 8.A.1) family.</text>
</comment>
<keyword evidence="2" id="KW-0175">Coiled coil</keyword>
<protein>
    <submittedName>
        <fullName evidence="6">Putative multidrug resistance protein (Substrate binding lipoprotein)</fullName>
    </submittedName>
</protein>
<feature type="domain" description="YknX-like C-terminal permuted SH3-like" evidence="5">
    <location>
        <begin position="299"/>
        <end position="365"/>
    </location>
</feature>
<name>A4BB83_9GAMM</name>
<evidence type="ECO:0000256" key="2">
    <source>
        <dbReference type="SAM" id="Coils"/>
    </source>
</evidence>
<evidence type="ECO:0000256" key="1">
    <source>
        <dbReference type="ARBA" id="ARBA00009477"/>
    </source>
</evidence>
<dbReference type="Pfam" id="PF25917">
    <property type="entry name" value="BSH_RND"/>
    <property type="match status" value="1"/>
</dbReference>
<dbReference type="GO" id="GO:0015562">
    <property type="term" value="F:efflux transmembrane transporter activity"/>
    <property type="evidence" value="ECO:0007669"/>
    <property type="project" value="TreeGrafter"/>
</dbReference>
<dbReference type="Gene3D" id="2.40.420.20">
    <property type="match status" value="1"/>
</dbReference>